<feature type="transmembrane region" description="Helical" evidence="2">
    <location>
        <begin position="265"/>
        <end position="286"/>
    </location>
</feature>
<feature type="compositionally biased region" description="Low complexity" evidence="1">
    <location>
        <begin position="351"/>
        <end position="360"/>
    </location>
</feature>
<dbReference type="EMBL" id="CAMKVN010000093">
    <property type="protein sequence ID" value="CAI2163476.1"/>
    <property type="molecule type" value="Genomic_DNA"/>
</dbReference>
<comment type="caution">
    <text evidence="3">The sequence shown here is derived from an EMBL/GenBank/DDBJ whole genome shotgun (WGS) entry which is preliminary data.</text>
</comment>
<feature type="compositionally biased region" description="Polar residues" evidence="1">
    <location>
        <begin position="591"/>
        <end position="613"/>
    </location>
</feature>
<name>A0A9W4WQ29_9GLOM</name>
<dbReference type="OrthoDB" id="2131431at2759"/>
<protein>
    <submittedName>
        <fullName evidence="3">3769_t:CDS:1</fullName>
    </submittedName>
</protein>
<feature type="transmembrane region" description="Helical" evidence="2">
    <location>
        <begin position="84"/>
        <end position="104"/>
    </location>
</feature>
<evidence type="ECO:0000313" key="4">
    <source>
        <dbReference type="Proteomes" id="UP001153678"/>
    </source>
</evidence>
<gene>
    <name evidence="3" type="ORF">FWILDA_LOCUS1086</name>
</gene>
<feature type="transmembrane region" description="Helical" evidence="2">
    <location>
        <begin position="306"/>
        <end position="325"/>
    </location>
</feature>
<sequence>MVHLLSNYSLICENRCVCDFRINYSGCEEEILLRTLHWILVPYCTLIIMISIGFLYYRNYVLKQSFWLPSTRERGFLRPKPQEVFHLSSIVYNLFHVIHIIMVLCDAYPSYSAAEVGEDLAREFALGIVLIYPISITYSTPTNDLKTNSTNNVIHASSFPQNKLIVDIMGIIFLIAPFSTLFPLAWISGHYADQKIIEKAIFVSKIHTVTWTVWGFIFLSSLTYFWYKLITVIWNHIKDLKRKEVSGTSDMQWTVSTLKRAARNLCLTVFIFMIVFLVFLTLSLTYGLSHKTKTLFNYNLNVTYMIMWDCIIPIFFSLTQGFFLYKLVRPTKQHPPNSSIASKITSITTKRDNINNNNNNAPKKKDHDSSLYDEESSMGGCFGITTTTPLTSTLMRTHSFDYYKKFNHSNTSLGLNGLNAAAINSITNSILSNNNIELNRDETYNRLHSTRSLSRFCSQNVSNSTRDNDNLDNLIYPSSLTPKNSFYRKSSIQRPLLTFSQDEQTNDSNYNLNNTKNISNGKRISTESVRIRRVSVSSVTNNSIGVGTNGNTSTTTNNPNNGLSIRSISSHIKHQKSFESSMDLITEENHSSCQQTTTSTKRNRSSVSVSREASDITSNTVITASTTFSTSTTISMTTTTTLITPDAAAAAKASWDKPDSLDDRLNEGEREERKRISESLEKREWLAKRPISTIARKTLIRSST</sequence>
<feature type="region of interest" description="Disordered" evidence="1">
    <location>
        <begin position="652"/>
        <end position="676"/>
    </location>
</feature>
<evidence type="ECO:0000256" key="2">
    <source>
        <dbReference type="SAM" id="Phobius"/>
    </source>
</evidence>
<feature type="transmembrane region" description="Helical" evidence="2">
    <location>
        <begin position="206"/>
        <end position="227"/>
    </location>
</feature>
<feature type="region of interest" description="Disordered" evidence="1">
    <location>
        <begin position="587"/>
        <end position="613"/>
    </location>
</feature>
<feature type="region of interest" description="Disordered" evidence="1">
    <location>
        <begin position="351"/>
        <end position="372"/>
    </location>
</feature>
<proteinExistence type="predicted"/>
<keyword evidence="4" id="KW-1185">Reference proteome</keyword>
<keyword evidence="2" id="KW-0812">Transmembrane</keyword>
<feature type="compositionally biased region" description="Low complexity" evidence="1">
    <location>
        <begin position="541"/>
        <end position="562"/>
    </location>
</feature>
<keyword evidence="2" id="KW-0472">Membrane</keyword>
<organism evidence="3 4">
    <name type="scientific">Funneliformis geosporum</name>
    <dbReference type="NCBI Taxonomy" id="1117311"/>
    <lineage>
        <taxon>Eukaryota</taxon>
        <taxon>Fungi</taxon>
        <taxon>Fungi incertae sedis</taxon>
        <taxon>Mucoromycota</taxon>
        <taxon>Glomeromycotina</taxon>
        <taxon>Glomeromycetes</taxon>
        <taxon>Glomerales</taxon>
        <taxon>Glomeraceae</taxon>
        <taxon>Funneliformis</taxon>
    </lineage>
</organism>
<keyword evidence="2" id="KW-1133">Transmembrane helix</keyword>
<evidence type="ECO:0000256" key="1">
    <source>
        <dbReference type="SAM" id="MobiDB-lite"/>
    </source>
</evidence>
<feature type="compositionally biased region" description="Basic and acidic residues" evidence="1">
    <location>
        <begin position="654"/>
        <end position="676"/>
    </location>
</feature>
<reference evidence="3" key="1">
    <citation type="submission" date="2022-08" db="EMBL/GenBank/DDBJ databases">
        <authorList>
            <person name="Kallberg Y."/>
            <person name="Tangrot J."/>
            <person name="Rosling A."/>
        </authorList>
    </citation>
    <scope>NUCLEOTIDE SEQUENCE</scope>
    <source>
        <strain evidence="3">Wild A</strain>
    </source>
</reference>
<evidence type="ECO:0000313" key="3">
    <source>
        <dbReference type="EMBL" id="CAI2163476.1"/>
    </source>
</evidence>
<dbReference type="AlphaFoldDB" id="A0A9W4WQ29"/>
<feature type="transmembrane region" description="Helical" evidence="2">
    <location>
        <begin position="164"/>
        <end position="186"/>
    </location>
</feature>
<feature type="transmembrane region" description="Helical" evidence="2">
    <location>
        <begin position="38"/>
        <end position="57"/>
    </location>
</feature>
<accession>A0A9W4WQ29</accession>
<dbReference type="Proteomes" id="UP001153678">
    <property type="component" value="Unassembled WGS sequence"/>
</dbReference>
<feature type="region of interest" description="Disordered" evidence="1">
    <location>
        <begin position="541"/>
        <end position="563"/>
    </location>
</feature>